<reference evidence="1" key="1">
    <citation type="submission" date="2023-08" db="EMBL/GenBank/DDBJ databases">
        <authorList>
            <person name="Alioto T."/>
            <person name="Alioto T."/>
            <person name="Gomez Garrido J."/>
        </authorList>
    </citation>
    <scope>NUCLEOTIDE SEQUENCE</scope>
</reference>
<dbReference type="EMBL" id="OX597819">
    <property type="protein sequence ID" value="CAI9724593.1"/>
    <property type="molecule type" value="Genomic_DNA"/>
</dbReference>
<evidence type="ECO:0000313" key="1">
    <source>
        <dbReference type="EMBL" id="CAI9724593.1"/>
    </source>
</evidence>
<accession>A0AA36AYE6</accession>
<dbReference type="AlphaFoldDB" id="A0AA36AYE6"/>
<proteinExistence type="predicted"/>
<evidence type="ECO:0000313" key="2">
    <source>
        <dbReference type="Proteomes" id="UP001162480"/>
    </source>
</evidence>
<organism evidence="1 2">
    <name type="scientific">Octopus vulgaris</name>
    <name type="common">Common octopus</name>
    <dbReference type="NCBI Taxonomy" id="6645"/>
    <lineage>
        <taxon>Eukaryota</taxon>
        <taxon>Metazoa</taxon>
        <taxon>Spiralia</taxon>
        <taxon>Lophotrochozoa</taxon>
        <taxon>Mollusca</taxon>
        <taxon>Cephalopoda</taxon>
        <taxon>Coleoidea</taxon>
        <taxon>Octopodiformes</taxon>
        <taxon>Octopoda</taxon>
        <taxon>Incirrata</taxon>
        <taxon>Octopodidae</taxon>
        <taxon>Octopus</taxon>
    </lineage>
</organism>
<keyword evidence="2" id="KW-1185">Reference proteome</keyword>
<name>A0AA36AYE6_OCTVU</name>
<dbReference type="Proteomes" id="UP001162480">
    <property type="component" value="Chromosome 6"/>
</dbReference>
<protein>
    <submittedName>
        <fullName evidence="1">Uncharacterized protein</fullName>
    </submittedName>
</protein>
<gene>
    <name evidence="1" type="ORF">OCTVUL_1B018738</name>
</gene>
<sequence>MEASNYGGGEFHSENILKLINTSMYFFISCKPSDFVYDDDASMVAITVFNVHKISVKFSLTIAKMVV</sequence>